<proteinExistence type="predicted"/>
<evidence type="ECO:0000313" key="3">
    <source>
        <dbReference type="EMBL" id="OFE11354.1"/>
    </source>
</evidence>
<organism evidence="3 4">
    <name type="scientific">Pseudohongiella acticola</name>
    <dbReference type="NCBI Taxonomy" id="1524254"/>
    <lineage>
        <taxon>Bacteria</taxon>
        <taxon>Pseudomonadati</taxon>
        <taxon>Pseudomonadota</taxon>
        <taxon>Gammaproteobacteria</taxon>
        <taxon>Pseudomonadales</taxon>
        <taxon>Pseudohongiellaceae</taxon>
        <taxon>Pseudohongiella</taxon>
    </lineage>
</organism>
<keyword evidence="4" id="KW-1185">Reference proteome</keyword>
<feature type="signal peptide" evidence="2">
    <location>
        <begin position="1"/>
        <end position="34"/>
    </location>
</feature>
<sequence>MICGVSAMTRKPLRLFKPALALLLGISVSTGALAQANLESSVESQHSELARLYHAFTVTHAAALDTIARANLDPQFAQARADMRQHLEQMQTRENSQSMSHGMMHSSGDSNSHDMDMSMEGPYRELDVKARVNMGRQVRADHTDAAAAEAYDNVASLPRHAAMVLAAGRQFEEALWSLWADPVTSVDDKVKATQTVIEDYRSADERHAVSVQPKPVALYLDHAYTGSLQSAYPRLSGLLWSNQWLQLASLEAIIRGQVDPQFAGRVDDTLERYNNKLGSDSGMSMFPAPVEMPTVPTIAPTLYTLAPEASIIVDNLNMLDAAIADIIAYPGLDANTREHAILDKVAQFTDDDTATDNMSYLLSALRGGIYNQGGPAIGELMGSERNRSRDAMGMQHHMSMSGPN</sequence>
<evidence type="ECO:0008006" key="5">
    <source>
        <dbReference type="Google" id="ProtNLM"/>
    </source>
</evidence>
<feature type="compositionally biased region" description="Low complexity" evidence="1">
    <location>
        <begin position="95"/>
        <end position="110"/>
    </location>
</feature>
<evidence type="ECO:0000256" key="1">
    <source>
        <dbReference type="SAM" id="MobiDB-lite"/>
    </source>
</evidence>
<evidence type="ECO:0000313" key="4">
    <source>
        <dbReference type="Proteomes" id="UP000175669"/>
    </source>
</evidence>
<keyword evidence="2" id="KW-0732">Signal</keyword>
<feature type="region of interest" description="Disordered" evidence="1">
    <location>
        <begin position="92"/>
        <end position="113"/>
    </location>
</feature>
<evidence type="ECO:0000256" key="2">
    <source>
        <dbReference type="SAM" id="SignalP"/>
    </source>
</evidence>
<dbReference type="Proteomes" id="UP000175669">
    <property type="component" value="Unassembled WGS sequence"/>
</dbReference>
<reference evidence="4" key="1">
    <citation type="submission" date="2016-07" db="EMBL/GenBank/DDBJ databases">
        <authorList>
            <person name="Florea S."/>
            <person name="Webb J.S."/>
            <person name="Jaromczyk J."/>
            <person name="Schardl C.L."/>
        </authorList>
    </citation>
    <scope>NUCLEOTIDE SEQUENCE [LARGE SCALE GENOMIC DNA]</scope>
    <source>
        <strain evidence="4">KCTC 42131</strain>
    </source>
</reference>
<dbReference type="AlphaFoldDB" id="A0A1E8CFW2"/>
<protein>
    <recommendedName>
        <fullName evidence="5">DUF4439 domain-containing protein</fullName>
    </recommendedName>
</protein>
<name>A0A1E8CFW2_9GAMM</name>
<dbReference type="STRING" id="1524254.PHACT_12410"/>
<accession>A0A1E8CFW2</accession>
<gene>
    <name evidence="3" type="ORF">PHACT_12410</name>
</gene>
<feature type="chain" id="PRO_5009212023" description="DUF4439 domain-containing protein" evidence="2">
    <location>
        <begin position="35"/>
        <end position="404"/>
    </location>
</feature>
<dbReference type="EMBL" id="MASR01000002">
    <property type="protein sequence ID" value="OFE11354.1"/>
    <property type="molecule type" value="Genomic_DNA"/>
</dbReference>
<comment type="caution">
    <text evidence="3">The sequence shown here is derived from an EMBL/GenBank/DDBJ whole genome shotgun (WGS) entry which is preliminary data.</text>
</comment>